<evidence type="ECO:0000313" key="5">
    <source>
        <dbReference type="EMBL" id="CAH1211388.1"/>
    </source>
</evidence>
<dbReference type="Pfam" id="PF00128">
    <property type="entry name" value="Alpha-amylase"/>
    <property type="match status" value="1"/>
</dbReference>
<protein>
    <submittedName>
        <fullName evidence="5">Neopullulanase 2</fullName>
        <ecNumber evidence="5">3.2.1.135</ecNumber>
    </submittedName>
</protein>
<dbReference type="CDD" id="cd02857">
    <property type="entry name" value="E_set_CDase_PDE_N"/>
    <property type="match status" value="1"/>
</dbReference>
<comment type="caution">
    <text evidence="5">The sequence shown here is derived from an EMBL/GenBank/DDBJ whole genome shotgun (WGS) entry which is preliminary data.</text>
</comment>
<comment type="similarity">
    <text evidence="1">Belongs to the glycosyl hydrolase 13 family.</text>
</comment>
<dbReference type="Gene3D" id="2.60.40.10">
    <property type="entry name" value="Immunoglobulins"/>
    <property type="match status" value="1"/>
</dbReference>
<dbReference type="PANTHER" id="PTHR10357:SF210">
    <property type="entry name" value="MALTODEXTRIN GLUCOSIDASE"/>
    <property type="match status" value="1"/>
</dbReference>
<evidence type="ECO:0000313" key="6">
    <source>
        <dbReference type="Proteomes" id="UP000838686"/>
    </source>
</evidence>
<reference evidence="5" key="1">
    <citation type="submission" date="2022-01" db="EMBL/GenBank/DDBJ databases">
        <authorList>
            <person name="Criscuolo A."/>
        </authorList>
    </citation>
    <scope>NUCLEOTIDE SEQUENCE</scope>
    <source>
        <strain evidence="5">CIP111893</strain>
    </source>
</reference>
<dbReference type="Gene3D" id="3.90.400.10">
    <property type="entry name" value="Oligo-1,6-glucosidase, Domain 2"/>
    <property type="match status" value="1"/>
</dbReference>
<dbReference type="EMBL" id="CAKMMF010000019">
    <property type="protein sequence ID" value="CAH1211388.1"/>
    <property type="molecule type" value="Genomic_DNA"/>
</dbReference>
<dbReference type="Pfam" id="PF16657">
    <property type="entry name" value="Malt_amylase_C"/>
    <property type="match status" value="1"/>
</dbReference>
<dbReference type="Pfam" id="PF02903">
    <property type="entry name" value="Alpha-amylase_N"/>
    <property type="match status" value="1"/>
</dbReference>
<sequence>MHLEAIYHSNDIPYVFAVDRSSIKIRIRVKKNDIVRCILMCSDRYDSPGKELPIELTHCAATQLFDYYEGLVTVPTKRLRYQFLLTDTAGKELWYGERALSASRVGAGYFQFPYLCDADLHVLPSWLADAVIYQIFPDRFRKGECMDASARDTRELNDWSDDNPKEYSMYGGNLQGIIEKLPYLVDLGVNTIYMTPIFASHSNHKYDTIDYYKIDPVFGTNETLKQLVDLAHACGIRVLLDAVFNHTGDDFYAFQEAQELGEQSAYRNWYHFNETPALADDNNTGYETFGTNVSTMPKLRTANPDVSAYFIDVALYWLKEFGIDGWRLDVANEVDHQFWRALRQAVKPLYPEAALIGEIMHYSGAWLRGDQFDGVMNYWLRDVMLDFFAAKSISASTFAGQLDEIQMSYTDQANTAMMQLLGSHDTLRFLTACSRGGWGWQSGESTLERMKLAVGFQLTYSGMPMIYYGDEVGMTGKSDPECRKPMVWQEDKQNKPLLAHYKKLIRLRHEYAPLRSGTTRVWFVDEIHNTVGFLRSHGDVTIGIVLNNSPTPWTVAQPLPQQWQGSTLHDLLTDKQYPESPSLSIPLQAYGMVILTNQQ</sequence>
<keyword evidence="2 5" id="KW-0378">Hydrolase</keyword>
<dbReference type="InterPro" id="IPR045857">
    <property type="entry name" value="O16G_dom_2"/>
</dbReference>
<dbReference type="SMART" id="SM00642">
    <property type="entry name" value="Aamy"/>
    <property type="match status" value="1"/>
</dbReference>
<dbReference type="CDD" id="cd11338">
    <property type="entry name" value="AmyAc_CMD"/>
    <property type="match status" value="1"/>
</dbReference>
<evidence type="ECO:0000256" key="3">
    <source>
        <dbReference type="ARBA" id="ARBA00023295"/>
    </source>
</evidence>
<evidence type="ECO:0000256" key="2">
    <source>
        <dbReference type="ARBA" id="ARBA00022801"/>
    </source>
</evidence>
<dbReference type="InterPro" id="IPR004185">
    <property type="entry name" value="Glyco_hydro_13_lg-like_dom"/>
</dbReference>
<gene>
    <name evidence="5" type="primary">tvaII</name>
    <name evidence="5" type="ORF">PAECIP111893_03388</name>
</gene>
<accession>A0ABN8GMC0</accession>
<dbReference type="GO" id="GO:0031216">
    <property type="term" value="F:neopullulanase activity"/>
    <property type="evidence" value="ECO:0007669"/>
    <property type="project" value="UniProtKB-EC"/>
</dbReference>
<keyword evidence="3 5" id="KW-0326">Glycosidase</keyword>
<dbReference type="RefSeq" id="WP_236343720.1">
    <property type="nucleotide sequence ID" value="NZ_CAKMMF010000019.1"/>
</dbReference>
<dbReference type="SUPFAM" id="SSF51445">
    <property type="entry name" value="(Trans)glycosidases"/>
    <property type="match status" value="1"/>
</dbReference>
<dbReference type="SUPFAM" id="SSF81296">
    <property type="entry name" value="E set domains"/>
    <property type="match status" value="1"/>
</dbReference>
<dbReference type="SUPFAM" id="SSF51011">
    <property type="entry name" value="Glycosyl hydrolase domain"/>
    <property type="match status" value="1"/>
</dbReference>
<dbReference type="EC" id="3.2.1.135" evidence="5"/>
<feature type="domain" description="Glycosyl hydrolase family 13 catalytic" evidence="4">
    <location>
        <begin position="134"/>
        <end position="508"/>
    </location>
</feature>
<evidence type="ECO:0000259" key="4">
    <source>
        <dbReference type="SMART" id="SM00642"/>
    </source>
</evidence>
<keyword evidence="6" id="KW-1185">Reference proteome</keyword>
<name>A0ABN8GMC0_9BACL</name>
<proteinExistence type="inferred from homology"/>
<dbReference type="InterPro" id="IPR013783">
    <property type="entry name" value="Ig-like_fold"/>
</dbReference>
<dbReference type="InterPro" id="IPR017853">
    <property type="entry name" value="GH"/>
</dbReference>
<dbReference type="PANTHER" id="PTHR10357">
    <property type="entry name" value="ALPHA-AMYLASE FAMILY MEMBER"/>
    <property type="match status" value="1"/>
</dbReference>
<dbReference type="InterPro" id="IPR006047">
    <property type="entry name" value="GH13_cat_dom"/>
</dbReference>
<dbReference type="InterPro" id="IPR014756">
    <property type="entry name" value="Ig_E-set"/>
</dbReference>
<organism evidence="5 6">
    <name type="scientific">Paenibacillus plantiphilus</name>
    <dbReference type="NCBI Taxonomy" id="2905650"/>
    <lineage>
        <taxon>Bacteria</taxon>
        <taxon>Bacillati</taxon>
        <taxon>Bacillota</taxon>
        <taxon>Bacilli</taxon>
        <taxon>Bacillales</taxon>
        <taxon>Paenibacillaceae</taxon>
        <taxon>Paenibacillus</taxon>
    </lineage>
</organism>
<evidence type="ECO:0000256" key="1">
    <source>
        <dbReference type="ARBA" id="ARBA00008061"/>
    </source>
</evidence>
<dbReference type="Proteomes" id="UP000838686">
    <property type="component" value="Unassembled WGS sequence"/>
</dbReference>
<dbReference type="Gene3D" id="2.60.40.1180">
    <property type="entry name" value="Golgi alpha-mannosidase II"/>
    <property type="match status" value="1"/>
</dbReference>
<dbReference type="Gene3D" id="3.20.20.80">
    <property type="entry name" value="Glycosidases"/>
    <property type="match status" value="1"/>
</dbReference>
<dbReference type="InterPro" id="IPR032091">
    <property type="entry name" value="Malt_amylase-like_C"/>
</dbReference>
<dbReference type="InterPro" id="IPR013780">
    <property type="entry name" value="Glyco_hydro_b"/>
</dbReference>